<evidence type="ECO:0000313" key="1">
    <source>
        <dbReference type="Ensembl" id="ENSAOWP00000004928.1"/>
    </source>
</evidence>
<reference evidence="1" key="1">
    <citation type="submission" date="2025-08" db="UniProtKB">
        <authorList>
            <consortium name="Ensembl"/>
        </authorList>
    </citation>
    <scope>IDENTIFICATION</scope>
</reference>
<protein>
    <submittedName>
        <fullName evidence="1">Uncharacterized protein</fullName>
    </submittedName>
</protein>
<accession>A0A8B9P1Z9</accession>
<proteinExistence type="predicted"/>
<evidence type="ECO:0000313" key="2">
    <source>
        <dbReference type="Proteomes" id="UP000694424"/>
    </source>
</evidence>
<name>A0A8B9P1Z9_APTOW</name>
<sequence length="419" mass="47397">MNSSFLDELDCITDTTDEENEDLPYDGDLGITCQHSNYSDNLSDCTYIKHISDIFLNISCSEDNKNIKAAANYETQPQPEEVFNYHTCATETTGISVEMPGSEASFKKELPVGGFSSPDRKEHLTDSKMSNVLLRHFSKGELMTTCQLIEYETIPEISFTESIDETMNKLETSELAKCPLSHEKWTTNLEEYHLEKHEEIKIGSPLISKNEDMHIFQNTQKEQRDPFKRTGSSHELKFGQGQVHYCLPDFSKVAPEVKIPKRNDNNKSVPITERTKTFPILPCKSVIVNDIVENKNYFDSVEVENKEEMSFGQKFQLIDLLLCYVGLQSGATVSTLPSAGTVEAHCLNPSNLLPELTQGKKVTQILKEQTDQLKMRVITSCVSIYTLSTDAQILYSFGIFALKIPNKNLKFSLEGRRLL</sequence>
<keyword evidence="2" id="KW-1185">Reference proteome</keyword>
<dbReference type="PANTHER" id="PTHR21510:SF16">
    <property type="entry name" value="PROTEIN AKNAD1"/>
    <property type="match status" value="1"/>
</dbReference>
<dbReference type="PANTHER" id="PTHR21510">
    <property type="entry name" value="AKNA DOMAIN-CONTAINING PROTEIN"/>
    <property type="match status" value="1"/>
</dbReference>
<dbReference type="AlphaFoldDB" id="A0A8B9P1Z9"/>
<reference evidence="1" key="2">
    <citation type="submission" date="2025-09" db="UniProtKB">
        <authorList>
            <consortium name="Ensembl"/>
        </authorList>
    </citation>
    <scope>IDENTIFICATION</scope>
</reference>
<dbReference type="InterPro" id="IPR052655">
    <property type="entry name" value="AKNA_Centrosome-Trans_reg"/>
</dbReference>
<dbReference type="Proteomes" id="UP000694424">
    <property type="component" value="Unplaced"/>
</dbReference>
<dbReference type="Ensembl" id="ENSAOWT00000005606.1">
    <property type="protein sequence ID" value="ENSAOWP00000004928.1"/>
    <property type="gene ID" value="ENSAOWG00000003420.1"/>
</dbReference>
<organism evidence="1 2">
    <name type="scientific">Apteryx owenii</name>
    <name type="common">Little spotted kiwi</name>
    <dbReference type="NCBI Taxonomy" id="8824"/>
    <lineage>
        <taxon>Eukaryota</taxon>
        <taxon>Metazoa</taxon>
        <taxon>Chordata</taxon>
        <taxon>Craniata</taxon>
        <taxon>Vertebrata</taxon>
        <taxon>Euteleostomi</taxon>
        <taxon>Archelosauria</taxon>
        <taxon>Archosauria</taxon>
        <taxon>Dinosauria</taxon>
        <taxon>Saurischia</taxon>
        <taxon>Theropoda</taxon>
        <taxon>Coelurosauria</taxon>
        <taxon>Aves</taxon>
        <taxon>Palaeognathae</taxon>
        <taxon>Apterygiformes</taxon>
        <taxon>Apterygidae</taxon>
        <taxon>Apteryx</taxon>
    </lineage>
</organism>